<feature type="region of interest" description="Disordered" evidence="1">
    <location>
        <begin position="487"/>
        <end position="507"/>
    </location>
</feature>
<name>A0A0F9L7Z4_9ZZZZ</name>
<proteinExistence type="predicted"/>
<dbReference type="EMBL" id="LAZR01013076">
    <property type="protein sequence ID" value="KKM23685.1"/>
    <property type="molecule type" value="Genomic_DNA"/>
</dbReference>
<comment type="caution">
    <text evidence="2">The sequence shown here is derived from an EMBL/GenBank/DDBJ whole genome shotgun (WGS) entry which is preliminary data.</text>
</comment>
<protein>
    <submittedName>
        <fullName evidence="2">Uncharacterized protein</fullName>
    </submittedName>
</protein>
<feature type="region of interest" description="Disordered" evidence="1">
    <location>
        <begin position="1"/>
        <end position="27"/>
    </location>
</feature>
<gene>
    <name evidence="2" type="ORF">LCGC14_1612690</name>
</gene>
<reference evidence="2" key="1">
    <citation type="journal article" date="2015" name="Nature">
        <title>Complex archaea that bridge the gap between prokaryotes and eukaryotes.</title>
        <authorList>
            <person name="Spang A."/>
            <person name="Saw J.H."/>
            <person name="Jorgensen S.L."/>
            <person name="Zaremba-Niedzwiedzka K."/>
            <person name="Martijn J."/>
            <person name="Lind A.E."/>
            <person name="van Eijk R."/>
            <person name="Schleper C."/>
            <person name="Guy L."/>
            <person name="Ettema T.J."/>
        </authorList>
    </citation>
    <scope>NUCLEOTIDE SEQUENCE</scope>
</reference>
<dbReference type="AlphaFoldDB" id="A0A0F9L7Z4"/>
<organism evidence="2">
    <name type="scientific">marine sediment metagenome</name>
    <dbReference type="NCBI Taxonomy" id="412755"/>
    <lineage>
        <taxon>unclassified sequences</taxon>
        <taxon>metagenomes</taxon>
        <taxon>ecological metagenomes</taxon>
    </lineage>
</organism>
<evidence type="ECO:0000313" key="2">
    <source>
        <dbReference type="EMBL" id="KKM23685.1"/>
    </source>
</evidence>
<accession>A0A0F9L7Z4</accession>
<sequence length="507" mass="54496">MANTNGQKLALGSQTTTPGLATGRSQISPGKRTLALGVAAIGDIIKNLAAVSRGKPDPQSKGVEAISGLLESRDEQLRQEKLENVQLANLASQMDTRKLQQFRGVIEDAGKLAGQSPEAIRQQIESLFTLSQKAGLPVTREMLEAAASDPGMASNIMGRLPILAFGKDTGSALAAVNQVIKKKGLDAADKFSQKVASAKAQALLIPRMPAVIAEAKKAAGSDKPVTIQQLAVTLRSQPDEADTPGLNNALASYVLGVGVDPEVHKQFVDVLGPDIQRPGFERELRELKAKEEVKEGPESPIGKLIADRDLFVRQFGEDSPQIKAFDERVAAEQKGKEVKLSDVRGMRQEFTKGSDDFVKIRDAFARVQTVANDPSAAGDLALIFNFMKILDPGSVVREGEFATAAAAGSVPQRIRAQYNRVVSGERLSATQRLDFLSQSQNLFTSQLRMQLNLETQFRGIAERADVDPNDVVVDFVGDLRNKGLQGGRAGTKKKLRFDAQGNPITGP</sequence>
<evidence type="ECO:0000256" key="1">
    <source>
        <dbReference type="SAM" id="MobiDB-lite"/>
    </source>
</evidence>